<dbReference type="PATRIC" id="fig|28229.4.peg.2628"/>
<dbReference type="PANTHER" id="PTHR10161:SF14">
    <property type="entry name" value="TARTRATE-RESISTANT ACID PHOSPHATASE TYPE 5"/>
    <property type="match status" value="1"/>
</dbReference>
<gene>
    <name evidence="4" type="ORF">ND2E_3479</name>
</gene>
<organism evidence="4 5">
    <name type="scientific">Colwellia psychrerythraea</name>
    <name type="common">Vibrio psychroerythus</name>
    <dbReference type="NCBI Taxonomy" id="28229"/>
    <lineage>
        <taxon>Bacteria</taxon>
        <taxon>Pseudomonadati</taxon>
        <taxon>Pseudomonadota</taxon>
        <taxon>Gammaproteobacteria</taxon>
        <taxon>Alteromonadales</taxon>
        <taxon>Colwelliaceae</taxon>
        <taxon>Colwellia</taxon>
    </lineage>
</organism>
<dbReference type="Proteomes" id="UP000029843">
    <property type="component" value="Unassembled WGS sequence"/>
</dbReference>
<evidence type="ECO:0000259" key="3">
    <source>
        <dbReference type="Pfam" id="PF00149"/>
    </source>
</evidence>
<evidence type="ECO:0000256" key="2">
    <source>
        <dbReference type="ARBA" id="ARBA00022801"/>
    </source>
</evidence>
<dbReference type="InterPro" id="IPR051558">
    <property type="entry name" value="Metallophosphoesterase_PAP"/>
</dbReference>
<dbReference type="RefSeq" id="WP_223303621.1">
    <property type="nucleotide sequence ID" value="NZ_JQED01000035.1"/>
</dbReference>
<proteinExistence type="predicted"/>
<reference evidence="4 5" key="1">
    <citation type="submission" date="2014-08" db="EMBL/GenBank/DDBJ databases">
        <title>Genomic and Phenotypic Diversity of Colwellia psychrerythraea strains from Disparate Marine Basins.</title>
        <authorList>
            <person name="Techtmann S.M."/>
            <person name="Stelling S.C."/>
            <person name="Utturkar S.M."/>
            <person name="Alshibli N."/>
            <person name="Harris A."/>
            <person name="Brown S.D."/>
            <person name="Hazen T.C."/>
        </authorList>
    </citation>
    <scope>NUCLEOTIDE SEQUENCE [LARGE SCALE GENOMIC DNA]</scope>
    <source>
        <strain evidence="4 5">ND2E</strain>
    </source>
</reference>
<comment type="caution">
    <text evidence="4">The sequence shown here is derived from an EMBL/GenBank/DDBJ whole genome shotgun (WGS) entry which is preliminary data.</text>
</comment>
<protein>
    <submittedName>
        <fullName evidence="4">Metallophosphoesterase</fullName>
    </submittedName>
</protein>
<feature type="domain" description="Calcineurin-like phosphoesterase" evidence="3">
    <location>
        <begin position="157"/>
        <end position="366"/>
    </location>
</feature>
<dbReference type="AlphaFoldDB" id="A0A099KIU7"/>
<name>A0A099KIU7_COLPS</name>
<sequence length="467" mass="51915" precursor="true">MKNKNLTPNIMFNLKRAKPLSRVAISSSLLSLAMLASCSQLPLTDSSDHEITAGSVSNKNVSASDDPDNISFLAFGDGGYHVDYPKQKHIENPRNKPDFIAHEKEDWLADFRPEAEFEHAPIYVYPNTNIATEQGGAEAVGLAMTEVCIYKPCQFAIQLGDNIYPDGAGADDGKDDQKRMNDLILSPLIPLFTENPDLMVYSALGNHDWKSSRQGVALQTEWMAKQQNFTLGEQGYYKYTIGSKGNDVEFFVLDTNMLLSGQTFHEVPLNSDGSEGELSLAFNDGTAELEQADAHELPIQNEDEQQLAWLAKGLASSTAKWKVVYGHHILWSIGGSKYSEGHVLRKLLLPSLCQYADAYIAGHEHDLELITDDCSGYNTGKSRPPLPLIISGAAAKMRGKHTPFAEQQAKRYPQYKLHWSQSFVWGFAHIELNNQNDALNVEFYTTPRDRSGKAELAGQFSFDKRSD</sequence>
<evidence type="ECO:0000256" key="1">
    <source>
        <dbReference type="ARBA" id="ARBA00022729"/>
    </source>
</evidence>
<keyword evidence="1" id="KW-0732">Signal</keyword>
<dbReference type="GO" id="GO:0016787">
    <property type="term" value="F:hydrolase activity"/>
    <property type="evidence" value="ECO:0007669"/>
    <property type="project" value="UniProtKB-KW"/>
</dbReference>
<evidence type="ECO:0000313" key="4">
    <source>
        <dbReference type="EMBL" id="KGJ90331.1"/>
    </source>
</evidence>
<dbReference type="Pfam" id="PF00149">
    <property type="entry name" value="Metallophos"/>
    <property type="match status" value="1"/>
</dbReference>
<dbReference type="EMBL" id="JQED01000035">
    <property type="protein sequence ID" value="KGJ90331.1"/>
    <property type="molecule type" value="Genomic_DNA"/>
</dbReference>
<keyword evidence="2" id="KW-0378">Hydrolase</keyword>
<evidence type="ECO:0000313" key="5">
    <source>
        <dbReference type="Proteomes" id="UP000029843"/>
    </source>
</evidence>
<dbReference type="InterPro" id="IPR029052">
    <property type="entry name" value="Metallo-depent_PP-like"/>
</dbReference>
<dbReference type="Gene3D" id="3.60.21.10">
    <property type="match status" value="1"/>
</dbReference>
<dbReference type="InterPro" id="IPR004843">
    <property type="entry name" value="Calcineurin-like_PHP"/>
</dbReference>
<dbReference type="PANTHER" id="PTHR10161">
    <property type="entry name" value="TARTRATE-RESISTANT ACID PHOSPHATASE TYPE 5"/>
    <property type="match status" value="1"/>
</dbReference>
<dbReference type="SUPFAM" id="SSF56300">
    <property type="entry name" value="Metallo-dependent phosphatases"/>
    <property type="match status" value="1"/>
</dbReference>
<accession>A0A099KIU7</accession>